<evidence type="ECO:0000256" key="14">
    <source>
        <dbReference type="ARBA" id="ARBA00023128"/>
    </source>
</evidence>
<accession>B1PHS8</accession>
<feature type="transmembrane region" description="Helical" evidence="17">
    <location>
        <begin position="274"/>
        <end position="295"/>
    </location>
</feature>
<feature type="transmembrane region" description="Helical" evidence="17">
    <location>
        <begin position="57"/>
        <end position="79"/>
    </location>
</feature>
<keyword evidence="7 17" id="KW-0812">Transmembrane</keyword>
<keyword evidence="5" id="KW-0813">Transport</keyword>
<dbReference type="PANTHER" id="PTHR46552">
    <property type="entry name" value="NADH-UBIQUINONE OXIDOREDUCTASE CHAIN 2"/>
    <property type="match status" value="1"/>
</dbReference>
<evidence type="ECO:0000313" key="20">
    <source>
        <dbReference type="EMBL" id="ACA28651.1"/>
    </source>
</evidence>
<feature type="domain" description="NADH:quinone oxidoreductase/Mrp antiporter transmembrane" evidence="18">
    <location>
        <begin position="23"/>
        <end position="284"/>
    </location>
</feature>
<dbReference type="PANTHER" id="PTHR46552:SF1">
    <property type="entry name" value="NADH-UBIQUINONE OXIDOREDUCTASE CHAIN 2"/>
    <property type="match status" value="1"/>
</dbReference>
<feature type="transmembrane region" description="Helical" evidence="17">
    <location>
        <begin position="152"/>
        <end position="169"/>
    </location>
</feature>
<feature type="transmembrane region" description="Helical" evidence="17">
    <location>
        <begin position="26"/>
        <end position="45"/>
    </location>
</feature>
<evidence type="ECO:0000259" key="18">
    <source>
        <dbReference type="Pfam" id="PF00361"/>
    </source>
</evidence>
<evidence type="ECO:0000256" key="11">
    <source>
        <dbReference type="ARBA" id="ARBA00022989"/>
    </source>
</evidence>
<evidence type="ECO:0000256" key="1">
    <source>
        <dbReference type="ARBA" id="ARBA00004448"/>
    </source>
</evidence>
<evidence type="ECO:0000256" key="2">
    <source>
        <dbReference type="ARBA" id="ARBA00007012"/>
    </source>
</evidence>
<keyword evidence="13 17" id="KW-0830">Ubiquinone</keyword>
<dbReference type="EMBL" id="EU423286">
    <property type="protein sequence ID" value="ACA28651.1"/>
    <property type="molecule type" value="Genomic_DNA"/>
</dbReference>
<keyword evidence="9 17" id="KW-1278">Translocase</keyword>
<dbReference type="Pfam" id="PF00361">
    <property type="entry name" value="Proton_antipo_M"/>
    <property type="match status" value="1"/>
</dbReference>
<evidence type="ECO:0000256" key="6">
    <source>
        <dbReference type="ARBA" id="ARBA00022660"/>
    </source>
</evidence>
<evidence type="ECO:0000256" key="13">
    <source>
        <dbReference type="ARBA" id="ARBA00023075"/>
    </source>
</evidence>
<evidence type="ECO:0000259" key="19">
    <source>
        <dbReference type="Pfam" id="PF06444"/>
    </source>
</evidence>
<geneLocation type="mitochondrion" evidence="20"/>
<keyword evidence="12 17" id="KW-0520">NAD</keyword>
<dbReference type="Pfam" id="PF06444">
    <property type="entry name" value="NADH_dehy_S2_C"/>
    <property type="match status" value="1"/>
</dbReference>
<sequence>MSPYTWAFMITSLSTSTILTMSSHHWLIAWIGLELNTLSMLPIIIKPSHPRATEAATKYFLTQATAAALIMFSGIMNAWETGQWLMINMLPIPTAITTMAIFMKLGLVPMHFWYPEVLQGSTMNTAMIVSTWQKIAPLSLLYLIMMNNPTEILLMTGFLSTLIASLIGLNQTQTRKIMALSSITHMGWLITMIPFNLNLVTLTLIMYITLTVPMFSMLNNMTTNTLKDLGQAQLYAPALTTAMMLTLLSLGGLPPLSGFMPKLLILKTLTNFKLMLLAILMALASLPGLFMYLRINYITTLTSPPKTTNSQNKWRLKPNGHTNITPLIVITIMMMPITPLLLTT</sequence>
<feature type="transmembrane region" description="Helical" evidence="17">
    <location>
        <begin position="91"/>
        <end position="114"/>
    </location>
</feature>
<keyword evidence="11 17" id="KW-1133">Transmembrane helix</keyword>
<evidence type="ECO:0000256" key="15">
    <source>
        <dbReference type="ARBA" id="ARBA00023136"/>
    </source>
</evidence>
<comment type="function">
    <text evidence="17">Core subunit of the mitochondrial membrane respiratory chain NADH dehydrogenase (Complex I) which catalyzes electron transfer from NADH through the respiratory chain, using ubiquinone as an electron acceptor. Essential for the catalytic activity and assembly of complex I.</text>
</comment>
<evidence type="ECO:0000256" key="12">
    <source>
        <dbReference type="ARBA" id="ARBA00023027"/>
    </source>
</evidence>
<dbReference type="InterPro" id="IPR010933">
    <property type="entry name" value="NADH_DH_su2_C"/>
</dbReference>
<feature type="transmembrane region" description="Helical" evidence="17">
    <location>
        <begin position="234"/>
        <end position="253"/>
    </location>
</feature>
<evidence type="ECO:0000256" key="16">
    <source>
        <dbReference type="ARBA" id="ARBA00049551"/>
    </source>
</evidence>
<reference evidence="20" key="1">
    <citation type="journal article" date="2008" name="Syst. Biol.">
        <title>The role of geography and ecological opportunity in the diversification of day geckos (Phelsuma).</title>
        <authorList>
            <person name="Harmon L.J."/>
            <person name="Melville J."/>
            <person name="Larson A."/>
            <person name="Losos J.B."/>
        </authorList>
    </citation>
    <scope>NUCLEOTIDE SEQUENCE</scope>
</reference>
<name>B1PHS8_9SAUR</name>
<proteinExistence type="inferred from homology"/>
<dbReference type="AlphaFoldDB" id="B1PHS8"/>
<feature type="transmembrane region" description="Helical" evidence="17">
    <location>
        <begin position="189"/>
        <end position="214"/>
    </location>
</feature>
<comment type="subcellular location">
    <subcellularLocation>
        <location evidence="1 17">Mitochondrion inner membrane</location>
        <topology evidence="1 17">Multi-pass membrane protein</topology>
    </subcellularLocation>
</comment>
<dbReference type="EC" id="7.1.1.2" evidence="3 17"/>
<evidence type="ECO:0000256" key="10">
    <source>
        <dbReference type="ARBA" id="ARBA00022982"/>
    </source>
</evidence>
<comment type="catalytic activity">
    <reaction evidence="16 17">
        <text>a ubiquinone + NADH + 5 H(+)(in) = a ubiquinol + NAD(+) + 4 H(+)(out)</text>
        <dbReference type="Rhea" id="RHEA:29091"/>
        <dbReference type="Rhea" id="RHEA-COMP:9565"/>
        <dbReference type="Rhea" id="RHEA-COMP:9566"/>
        <dbReference type="ChEBI" id="CHEBI:15378"/>
        <dbReference type="ChEBI" id="CHEBI:16389"/>
        <dbReference type="ChEBI" id="CHEBI:17976"/>
        <dbReference type="ChEBI" id="CHEBI:57540"/>
        <dbReference type="ChEBI" id="CHEBI:57945"/>
        <dbReference type="EC" id="7.1.1.2"/>
    </reaction>
</comment>
<evidence type="ECO:0000256" key="5">
    <source>
        <dbReference type="ARBA" id="ARBA00022448"/>
    </source>
</evidence>
<evidence type="ECO:0000256" key="8">
    <source>
        <dbReference type="ARBA" id="ARBA00022792"/>
    </source>
</evidence>
<dbReference type="GO" id="GO:0005743">
    <property type="term" value="C:mitochondrial inner membrane"/>
    <property type="evidence" value="ECO:0007669"/>
    <property type="project" value="UniProtKB-SubCell"/>
</dbReference>
<comment type="similarity">
    <text evidence="2 17">Belongs to the complex I subunit 2 family.</text>
</comment>
<dbReference type="InterPro" id="IPR001750">
    <property type="entry name" value="ND/Mrp_TM"/>
</dbReference>
<evidence type="ECO:0000256" key="7">
    <source>
        <dbReference type="ARBA" id="ARBA00022692"/>
    </source>
</evidence>
<keyword evidence="8 17" id="KW-0999">Mitochondrion inner membrane</keyword>
<dbReference type="InterPro" id="IPR003917">
    <property type="entry name" value="NADH_UbQ_OxRdtase_chain2"/>
</dbReference>
<gene>
    <name evidence="20" type="primary">ND2</name>
</gene>
<feature type="domain" description="NADH dehydrogenase subunit 2 C-terminal" evidence="19">
    <location>
        <begin position="289"/>
        <end position="342"/>
    </location>
</feature>
<keyword evidence="15 17" id="KW-0472">Membrane</keyword>
<dbReference type="PRINTS" id="PR01436">
    <property type="entry name" value="NADHDHGNASE2"/>
</dbReference>
<feature type="transmembrane region" description="Helical" evidence="17">
    <location>
        <begin position="324"/>
        <end position="342"/>
    </location>
</feature>
<dbReference type="GO" id="GO:0008137">
    <property type="term" value="F:NADH dehydrogenase (ubiquinone) activity"/>
    <property type="evidence" value="ECO:0007669"/>
    <property type="project" value="UniProtKB-EC"/>
</dbReference>
<evidence type="ECO:0000256" key="9">
    <source>
        <dbReference type="ARBA" id="ARBA00022967"/>
    </source>
</evidence>
<keyword evidence="6 17" id="KW-0679">Respiratory chain</keyword>
<dbReference type="GO" id="GO:0006120">
    <property type="term" value="P:mitochondrial electron transport, NADH to ubiquinone"/>
    <property type="evidence" value="ECO:0007669"/>
    <property type="project" value="InterPro"/>
</dbReference>
<organism evidence="20">
    <name type="scientific">Phelsuma astriata</name>
    <dbReference type="NCBI Taxonomy" id="232290"/>
    <lineage>
        <taxon>Eukaryota</taxon>
        <taxon>Metazoa</taxon>
        <taxon>Chordata</taxon>
        <taxon>Craniata</taxon>
        <taxon>Vertebrata</taxon>
        <taxon>Euteleostomi</taxon>
        <taxon>Lepidosauria</taxon>
        <taxon>Squamata</taxon>
        <taxon>Bifurcata</taxon>
        <taxon>Gekkota</taxon>
        <taxon>Gekkonidae</taxon>
        <taxon>Gekkoninae</taxon>
        <taxon>Phelsuma</taxon>
    </lineage>
</organism>
<evidence type="ECO:0000256" key="4">
    <source>
        <dbReference type="ARBA" id="ARBA00021008"/>
    </source>
</evidence>
<evidence type="ECO:0000256" key="3">
    <source>
        <dbReference type="ARBA" id="ARBA00012944"/>
    </source>
</evidence>
<evidence type="ECO:0000256" key="17">
    <source>
        <dbReference type="RuleBase" id="RU003403"/>
    </source>
</evidence>
<keyword evidence="14 17" id="KW-0496">Mitochondrion</keyword>
<dbReference type="InterPro" id="IPR050175">
    <property type="entry name" value="Complex_I_Subunit_2"/>
</dbReference>
<protein>
    <recommendedName>
        <fullName evidence="4 17">NADH-ubiquinone oxidoreductase chain 2</fullName>
        <ecNumber evidence="3 17">7.1.1.2</ecNumber>
    </recommendedName>
</protein>
<keyword evidence="10 17" id="KW-0249">Electron transport</keyword>